<comment type="caution">
    <text evidence="1">The sequence shown here is derived from an EMBL/GenBank/DDBJ whole genome shotgun (WGS) entry which is preliminary data.</text>
</comment>
<accession>A0A9N9N5D6</accession>
<evidence type="ECO:0000313" key="1">
    <source>
        <dbReference type="EMBL" id="CAG8703434.1"/>
    </source>
</evidence>
<dbReference type="AlphaFoldDB" id="A0A9N9N5D6"/>
<reference evidence="1" key="1">
    <citation type="submission" date="2021-06" db="EMBL/GenBank/DDBJ databases">
        <authorList>
            <person name="Kallberg Y."/>
            <person name="Tangrot J."/>
            <person name="Rosling A."/>
        </authorList>
    </citation>
    <scope>NUCLEOTIDE SEQUENCE</scope>
    <source>
        <strain evidence="1">FL130A</strain>
    </source>
</reference>
<dbReference type="EMBL" id="CAJVPS010020160">
    <property type="protein sequence ID" value="CAG8703434.1"/>
    <property type="molecule type" value="Genomic_DNA"/>
</dbReference>
<sequence>PGASVTFCGLITKEKYVDKLDNAITITVFAREKSFATSDSGHDNGH</sequence>
<dbReference type="Proteomes" id="UP000789508">
    <property type="component" value="Unassembled WGS sequence"/>
</dbReference>
<proteinExistence type="predicted"/>
<name>A0A9N9N5D6_9GLOM</name>
<keyword evidence="2" id="KW-1185">Reference proteome</keyword>
<feature type="non-terminal residue" evidence="1">
    <location>
        <position position="1"/>
    </location>
</feature>
<gene>
    <name evidence="1" type="ORF">ALEPTO_LOCUS11657</name>
</gene>
<evidence type="ECO:0000313" key="2">
    <source>
        <dbReference type="Proteomes" id="UP000789508"/>
    </source>
</evidence>
<protein>
    <submittedName>
        <fullName evidence="1">2494_t:CDS:1</fullName>
    </submittedName>
</protein>
<organism evidence="1 2">
    <name type="scientific">Ambispora leptoticha</name>
    <dbReference type="NCBI Taxonomy" id="144679"/>
    <lineage>
        <taxon>Eukaryota</taxon>
        <taxon>Fungi</taxon>
        <taxon>Fungi incertae sedis</taxon>
        <taxon>Mucoromycota</taxon>
        <taxon>Glomeromycotina</taxon>
        <taxon>Glomeromycetes</taxon>
        <taxon>Archaeosporales</taxon>
        <taxon>Ambisporaceae</taxon>
        <taxon>Ambispora</taxon>
    </lineage>
</organism>